<dbReference type="InterPro" id="IPR041698">
    <property type="entry name" value="Methyltransf_25"/>
</dbReference>
<reference evidence="2 3" key="1">
    <citation type="submission" date="2024-06" db="EMBL/GenBank/DDBJ databases">
        <title>Genomic Encyclopedia of Type Strains, Phase V (KMG-V): Genome sequencing to study the core and pangenomes of soil and plant-associated prokaryotes.</title>
        <authorList>
            <person name="Whitman W."/>
        </authorList>
    </citation>
    <scope>NUCLEOTIDE SEQUENCE [LARGE SCALE GENOMIC DNA]</scope>
    <source>
        <strain evidence="2 3">NE40</strain>
    </source>
</reference>
<dbReference type="Proteomes" id="UP001549366">
    <property type="component" value="Unassembled WGS sequence"/>
</dbReference>
<proteinExistence type="predicted"/>
<feature type="domain" description="Methyltransferase" evidence="1">
    <location>
        <begin position="52"/>
        <end position="140"/>
    </location>
</feature>
<sequence length="238" mass="27255">MTADEVTSVFKDQWNAYQWVVDNNLMGHRELLTAATSFIEDRYRDSPVAMADFGCGNSLLIPEMTRSVQLDGYCGIDLAENALSMAKQLLECNGIKHQLLCQDLFSGMPENSSSPGLIYSAFAVHHGDQQKKRQFFSKLFQQTPDHCAFVLADIMIHPHQGFDDYTQMLEQYFAKQGVRPDWLSHIMTHIRQYDYPETEETWLDIVRSSGWKVLQKQSLGPHDEYPAIFMLLEHGKVA</sequence>
<keyword evidence="3" id="KW-1185">Reference proteome</keyword>
<evidence type="ECO:0000259" key="1">
    <source>
        <dbReference type="Pfam" id="PF13649"/>
    </source>
</evidence>
<dbReference type="Gene3D" id="3.40.50.150">
    <property type="entry name" value="Vaccinia Virus protein VP39"/>
    <property type="match status" value="1"/>
</dbReference>
<evidence type="ECO:0000313" key="3">
    <source>
        <dbReference type="Proteomes" id="UP001549366"/>
    </source>
</evidence>
<name>A0ABV2SLM7_9GAMM</name>
<dbReference type="InterPro" id="IPR029063">
    <property type="entry name" value="SAM-dependent_MTases_sf"/>
</dbReference>
<dbReference type="Pfam" id="PF13649">
    <property type="entry name" value="Methyltransf_25"/>
    <property type="match status" value="1"/>
</dbReference>
<dbReference type="RefSeq" id="WP_354008722.1">
    <property type="nucleotide sequence ID" value="NZ_JBEWTA010000001.1"/>
</dbReference>
<gene>
    <name evidence="2" type="ORF">V5J35_003853</name>
</gene>
<organism evidence="2 3">
    <name type="scientific">Endozoicomonas lisbonensis</name>
    <dbReference type="NCBI Taxonomy" id="3120522"/>
    <lineage>
        <taxon>Bacteria</taxon>
        <taxon>Pseudomonadati</taxon>
        <taxon>Pseudomonadota</taxon>
        <taxon>Gammaproteobacteria</taxon>
        <taxon>Oceanospirillales</taxon>
        <taxon>Endozoicomonadaceae</taxon>
        <taxon>Endozoicomonas</taxon>
    </lineage>
</organism>
<evidence type="ECO:0000313" key="2">
    <source>
        <dbReference type="EMBL" id="MET4758661.1"/>
    </source>
</evidence>
<protein>
    <submittedName>
        <fullName evidence="2">Cyclopropane fatty-acyl-phospholipid synthase-like methyltransferase</fullName>
    </submittedName>
</protein>
<dbReference type="SUPFAM" id="SSF53335">
    <property type="entry name" value="S-adenosyl-L-methionine-dependent methyltransferases"/>
    <property type="match status" value="1"/>
</dbReference>
<comment type="caution">
    <text evidence="2">The sequence shown here is derived from an EMBL/GenBank/DDBJ whole genome shotgun (WGS) entry which is preliminary data.</text>
</comment>
<accession>A0ABV2SLM7</accession>
<dbReference type="EMBL" id="JBEWTB010000002">
    <property type="protein sequence ID" value="MET4758661.1"/>
    <property type="molecule type" value="Genomic_DNA"/>
</dbReference>